<reference evidence="1 2" key="1">
    <citation type="journal article" date="2022" name="Front. Microbiol.">
        <title>High genomic differentiation and limited gene flow indicate recent cryptic speciation within the genus Laspinema (cyanobacteria).</title>
        <authorList>
            <person name="Stanojkovic A."/>
            <person name="Skoupy S."/>
            <person name="Skaloud P."/>
            <person name="Dvorak P."/>
        </authorList>
    </citation>
    <scope>NUCLEOTIDE SEQUENCE [LARGE SCALE GENOMIC DNA]</scope>
    <source>
        <strain evidence="1 2">D2a</strain>
    </source>
</reference>
<keyword evidence="2" id="KW-1185">Reference proteome</keyword>
<evidence type="ECO:0000313" key="2">
    <source>
        <dbReference type="Proteomes" id="UP001525890"/>
    </source>
</evidence>
<dbReference type="Proteomes" id="UP001525890">
    <property type="component" value="Unassembled WGS sequence"/>
</dbReference>
<sequence length="87" mass="9707">MSPLNSLTSCCRNCRYYEPEGRRGGACQQLNVPVQGTWKSCSLASPAFTPSWKALQDLIQWEQENLECTTGGSLTTLDHSKAEVNRR</sequence>
<name>A0ABT2MUS3_9CYAN</name>
<accession>A0ABT2MUS3</accession>
<proteinExistence type="predicted"/>
<dbReference type="EMBL" id="JAMXFF010000032">
    <property type="protein sequence ID" value="MCT7968469.1"/>
    <property type="molecule type" value="Genomic_DNA"/>
</dbReference>
<protein>
    <submittedName>
        <fullName evidence="1">Uncharacterized protein</fullName>
    </submittedName>
</protein>
<comment type="caution">
    <text evidence="1">The sequence shown here is derived from an EMBL/GenBank/DDBJ whole genome shotgun (WGS) entry which is preliminary data.</text>
</comment>
<evidence type="ECO:0000313" key="1">
    <source>
        <dbReference type="EMBL" id="MCT7968469.1"/>
    </source>
</evidence>
<organism evidence="1 2">
    <name type="scientific">Laspinema palackyanum D2a</name>
    <dbReference type="NCBI Taxonomy" id="2953684"/>
    <lineage>
        <taxon>Bacteria</taxon>
        <taxon>Bacillati</taxon>
        <taxon>Cyanobacteriota</taxon>
        <taxon>Cyanophyceae</taxon>
        <taxon>Oscillatoriophycideae</taxon>
        <taxon>Oscillatoriales</taxon>
        <taxon>Laspinemataceae</taxon>
        <taxon>Laspinema</taxon>
        <taxon>Laspinema palackyanum</taxon>
    </lineage>
</organism>
<dbReference type="RefSeq" id="WP_368007981.1">
    <property type="nucleotide sequence ID" value="NZ_JAMXFF010000032.1"/>
</dbReference>
<gene>
    <name evidence="1" type="ORF">NG799_19345</name>
</gene>